<organism evidence="3 4">
    <name type="scientific">Allochromatium tepidum</name>
    <dbReference type="NCBI Taxonomy" id="553982"/>
    <lineage>
        <taxon>Bacteria</taxon>
        <taxon>Pseudomonadati</taxon>
        <taxon>Pseudomonadota</taxon>
        <taxon>Gammaproteobacteria</taxon>
        <taxon>Chromatiales</taxon>
        <taxon>Chromatiaceae</taxon>
        <taxon>Allochromatium</taxon>
    </lineage>
</organism>
<proteinExistence type="predicted"/>
<keyword evidence="2" id="KW-0732">Signal</keyword>
<evidence type="ECO:0000313" key="4">
    <source>
        <dbReference type="Proteomes" id="UP000680679"/>
    </source>
</evidence>
<keyword evidence="4" id="KW-1185">Reference proteome</keyword>
<sequence>MHRSQTPTLRTALFAATLPLLALSWQPAQGASECKGLTQDACAANAECRWMEGYTRKDGVQVSSHCRLAKPRKKDTTETQAAAPTDAKPAMENADAKPEAATPDAKPGTATQ</sequence>
<evidence type="ECO:0000256" key="1">
    <source>
        <dbReference type="SAM" id="MobiDB-lite"/>
    </source>
</evidence>
<feature type="region of interest" description="Disordered" evidence="1">
    <location>
        <begin position="62"/>
        <end position="112"/>
    </location>
</feature>
<dbReference type="Proteomes" id="UP000680679">
    <property type="component" value="Chromosome"/>
</dbReference>
<dbReference type="RefSeq" id="WP_213379867.1">
    <property type="nucleotide sequence ID" value="NZ_AP024563.1"/>
</dbReference>
<accession>A0ABM7QIS3</accession>
<feature type="chain" id="PRO_5045394248" evidence="2">
    <location>
        <begin position="31"/>
        <end position="112"/>
    </location>
</feature>
<dbReference type="EMBL" id="AP024563">
    <property type="protein sequence ID" value="BCU05653.1"/>
    <property type="molecule type" value="Genomic_DNA"/>
</dbReference>
<protein>
    <submittedName>
        <fullName evidence="3">Uncharacterized protein</fullName>
    </submittedName>
</protein>
<reference evidence="3 4" key="1">
    <citation type="submission" date="2021-04" db="EMBL/GenBank/DDBJ databases">
        <title>Complete genome sequencing of Allochromatium tepidum strain NZ.</title>
        <authorList>
            <person name="Tsukatani Y."/>
            <person name="Mori H."/>
        </authorList>
    </citation>
    <scope>NUCLEOTIDE SEQUENCE [LARGE SCALE GENOMIC DNA]</scope>
    <source>
        <strain evidence="3 4">NZ</strain>
    </source>
</reference>
<evidence type="ECO:0000256" key="2">
    <source>
        <dbReference type="SAM" id="SignalP"/>
    </source>
</evidence>
<evidence type="ECO:0000313" key="3">
    <source>
        <dbReference type="EMBL" id="BCU05653.1"/>
    </source>
</evidence>
<feature type="signal peptide" evidence="2">
    <location>
        <begin position="1"/>
        <end position="30"/>
    </location>
</feature>
<gene>
    <name evidence="3" type="ORF">Atep_03300</name>
</gene>
<name>A0ABM7QIS3_9GAMM</name>